<dbReference type="RefSeq" id="WP_207856899.1">
    <property type="nucleotide sequence ID" value="NZ_UPPP01000055.1"/>
</dbReference>
<dbReference type="EMBL" id="UPPP01000055">
    <property type="protein sequence ID" value="VBB05388.1"/>
    <property type="molecule type" value="Genomic_DNA"/>
</dbReference>
<keyword evidence="3" id="KW-0675">Receptor</keyword>
<dbReference type="InterPro" id="IPR038404">
    <property type="entry name" value="TRAP_DctP_sf"/>
</dbReference>
<evidence type="ECO:0000256" key="2">
    <source>
        <dbReference type="SAM" id="SignalP"/>
    </source>
</evidence>
<accession>A0A498R8B9</accession>
<dbReference type="NCBIfam" id="TIGR00787">
    <property type="entry name" value="dctP"/>
    <property type="match status" value="1"/>
</dbReference>
<dbReference type="Gene3D" id="3.40.190.170">
    <property type="entry name" value="Bacterial extracellular solute-binding protein, family 7"/>
    <property type="match status" value="1"/>
</dbReference>
<evidence type="ECO:0000313" key="4">
    <source>
        <dbReference type="Proteomes" id="UP000277811"/>
    </source>
</evidence>
<dbReference type="InterPro" id="IPR004682">
    <property type="entry name" value="TRAP_DctP"/>
</dbReference>
<dbReference type="GO" id="GO:0030288">
    <property type="term" value="C:outer membrane-bounded periplasmic space"/>
    <property type="evidence" value="ECO:0007669"/>
    <property type="project" value="InterPro"/>
</dbReference>
<dbReference type="AlphaFoldDB" id="A0A498R8B9"/>
<evidence type="ECO:0000256" key="1">
    <source>
        <dbReference type="ARBA" id="ARBA00022729"/>
    </source>
</evidence>
<dbReference type="GO" id="GO:0030246">
    <property type="term" value="F:carbohydrate binding"/>
    <property type="evidence" value="ECO:0007669"/>
    <property type="project" value="TreeGrafter"/>
</dbReference>
<organism evidence="3 4">
    <name type="scientific">Lucifera butyrica</name>
    <dbReference type="NCBI Taxonomy" id="1351585"/>
    <lineage>
        <taxon>Bacteria</taxon>
        <taxon>Bacillati</taxon>
        <taxon>Bacillota</taxon>
        <taxon>Negativicutes</taxon>
        <taxon>Veillonellales</taxon>
        <taxon>Veillonellaceae</taxon>
        <taxon>Lucifera</taxon>
    </lineage>
</organism>
<sequence length="333" mass="36710">MKKQKWIILGAAALFAMVSLVAGCGGSTAKAPAQKEIVLKAADVQPEGYPTVEGLKYMAKLLDERSHGRIKMQVYAGGQLGGEKETIEMTQMGTVAIARVNSAPMVSFAPKMGVYSMPFIFRNEDHLWKVLDGPVGKELLKDLTSANLIGLGYYDSGARSFYTKSKPINTPEDAKGLKIRVQQSKIFIDTMNALGASATPMDYGEVYSGLQTGIIDGAENNPPSLYSSKHYEVAKYYSLDEHSMVPEVILMSKKVWDGLSPDDQKLIAQAAFESEAYERKAWNEYTEKSLEQLKAHGVKISKPDKEPFIKAMAPVYAQYPEYKDLISQIQAVK</sequence>
<feature type="chain" id="PRO_5039421310" evidence="2">
    <location>
        <begin position="23"/>
        <end position="333"/>
    </location>
</feature>
<dbReference type="CDD" id="cd13671">
    <property type="entry name" value="PBP2_TRAP_SBP_like_3"/>
    <property type="match status" value="1"/>
</dbReference>
<dbReference type="Proteomes" id="UP000277811">
    <property type="component" value="Unassembled WGS sequence"/>
</dbReference>
<dbReference type="NCBIfam" id="NF037995">
    <property type="entry name" value="TRAP_S1"/>
    <property type="match status" value="1"/>
</dbReference>
<gene>
    <name evidence="3" type="ORF">LUCI_0597</name>
</gene>
<reference evidence="3 4" key="1">
    <citation type="submission" date="2018-06" db="EMBL/GenBank/DDBJ databases">
        <authorList>
            <person name="Strepis N."/>
        </authorList>
    </citation>
    <scope>NUCLEOTIDE SEQUENCE [LARGE SCALE GENOMIC DNA]</scope>
    <source>
        <strain evidence="3">LUCI</strain>
    </source>
</reference>
<dbReference type="GO" id="GO:0055085">
    <property type="term" value="P:transmembrane transport"/>
    <property type="evidence" value="ECO:0007669"/>
    <property type="project" value="InterPro"/>
</dbReference>
<dbReference type="PANTHER" id="PTHR33376:SF2">
    <property type="entry name" value="DICARBOXYLATE-BINDING PERIPLASMIC PROTEIN"/>
    <property type="match status" value="1"/>
</dbReference>
<dbReference type="SUPFAM" id="SSF53850">
    <property type="entry name" value="Periplasmic binding protein-like II"/>
    <property type="match status" value="1"/>
</dbReference>
<evidence type="ECO:0000313" key="3">
    <source>
        <dbReference type="EMBL" id="VBB05388.1"/>
    </source>
</evidence>
<keyword evidence="4" id="KW-1185">Reference proteome</keyword>
<keyword evidence="1 2" id="KW-0732">Signal</keyword>
<name>A0A498R8B9_9FIRM</name>
<protein>
    <submittedName>
        <fullName evidence="3">Trap transporter solute receptor dctp/teaa</fullName>
    </submittedName>
</protein>
<dbReference type="PROSITE" id="PS51257">
    <property type="entry name" value="PROKAR_LIPOPROTEIN"/>
    <property type="match status" value="1"/>
</dbReference>
<dbReference type="PIRSF" id="PIRSF006470">
    <property type="entry name" value="DctB"/>
    <property type="match status" value="1"/>
</dbReference>
<dbReference type="PANTHER" id="PTHR33376">
    <property type="match status" value="1"/>
</dbReference>
<dbReference type="Pfam" id="PF03480">
    <property type="entry name" value="DctP"/>
    <property type="match status" value="1"/>
</dbReference>
<feature type="signal peptide" evidence="2">
    <location>
        <begin position="1"/>
        <end position="22"/>
    </location>
</feature>
<dbReference type="InterPro" id="IPR018389">
    <property type="entry name" value="DctP_fam"/>
</dbReference>
<proteinExistence type="predicted"/>